<dbReference type="InterPro" id="IPR015797">
    <property type="entry name" value="NUDIX_hydrolase-like_dom_sf"/>
</dbReference>
<evidence type="ECO:0000256" key="1">
    <source>
        <dbReference type="ARBA" id="ARBA00001946"/>
    </source>
</evidence>
<dbReference type="InterPro" id="IPR000086">
    <property type="entry name" value="NUDIX_hydrolase_dom"/>
</dbReference>
<evidence type="ECO:0000259" key="3">
    <source>
        <dbReference type="PROSITE" id="PS51462"/>
    </source>
</evidence>
<dbReference type="RefSeq" id="WP_311835028.1">
    <property type="nucleotide sequence ID" value="NZ_JARQBJ010000001.1"/>
</dbReference>
<dbReference type="PANTHER" id="PTHR43046">
    <property type="entry name" value="GDP-MANNOSE MANNOSYL HYDROLASE"/>
    <property type="match status" value="1"/>
</dbReference>
<organism evidence="4 5">
    <name type="scientific">Enterococcus asini</name>
    <dbReference type="NCBI Taxonomy" id="57732"/>
    <lineage>
        <taxon>Bacteria</taxon>
        <taxon>Bacillati</taxon>
        <taxon>Bacillota</taxon>
        <taxon>Bacilli</taxon>
        <taxon>Lactobacillales</taxon>
        <taxon>Enterococcaceae</taxon>
        <taxon>Enterococcus</taxon>
    </lineage>
</organism>
<dbReference type="InterPro" id="IPR020084">
    <property type="entry name" value="NUDIX_hydrolase_CS"/>
</dbReference>
<evidence type="ECO:0000256" key="2">
    <source>
        <dbReference type="ARBA" id="ARBA00022801"/>
    </source>
</evidence>
<feature type="domain" description="Nudix hydrolase" evidence="3">
    <location>
        <begin position="22"/>
        <end position="156"/>
    </location>
</feature>
<comment type="cofactor">
    <cofactor evidence="1">
        <name>Mg(2+)</name>
        <dbReference type="ChEBI" id="CHEBI:18420"/>
    </cofactor>
</comment>
<dbReference type="AlphaFoldDB" id="A0AAW8TX58"/>
<gene>
    <name evidence="4" type="ORF">P7H43_03210</name>
</gene>
<dbReference type="Pfam" id="PF00293">
    <property type="entry name" value="NUDIX"/>
    <property type="match status" value="1"/>
</dbReference>
<dbReference type="Proteomes" id="UP001256711">
    <property type="component" value="Unassembled WGS sequence"/>
</dbReference>
<comment type="caution">
    <text evidence="4">The sequence shown here is derived from an EMBL/GenBank/DDBJ whole genome shotgun (WGS) entry which is preliminary data.</text>
</comment>
<proteinExistence type="predicted"/>
<keyword evidence="2" id="KW-0378">Hydrolase</keyword>
<dbReference type="PANTHER" id="PTHR43046:SF15">
    <property type="entry name" value="MUTT_NUDIX FAMILY PROTEIN"/>
    <property type="match status" value="1"/>
</dbReference>
<protein>
    <submittedName>
        <fullName evidence="4">NUDIX domain-containing protein</fullName>
    </submittedName>
</protein>
<dbReference type="PROSITE" id="PS00893">
    <property type="entry name" value="NUDIX_BOX"/>
    <property type="match status" value="1"/>
</dbReference>
<dbReference type="Gene3D" id="3.90.79.10">
    <property type="entry name" value="Nucleoside Triphosphate Pyrophosphohydrolase"/>
    <property type="match status" value="1"/>
</dbReference>
<dbReference type="GO" id="GO:0016787">
    <property type="term" value="F:hydrolase activity"/>
    <property type="evidence" value="ECO:0007669"/>
    <property type="project" value="UniProtKB-KW"/>
</dbReference>
<name>A0AAW8TX58_9ENTE</name>
<dbReference type="SUPFAM" id="SSF55811">
    <property type="entry name" value="Nudix"/>
    <property type="match status" value="1"/>
</dbReference>
<dbReference type="PROSITE" id="PS51462">
    <property type="entry name" value="NUDIX"/>
    <property type="match status" value="1"/>
</dbReference>
<dbReference type="EMBL" id="JARQBJ010000001">
    <property type="protein sequence ID" value="MDT2809505.1"/>
    <property type="molecule type" value="Genomic_DNA"/>
</dbReference>
<sequence>MFELRCLFTMDTKDYPKDGKRIVRPSARSIIIKENRLALVYSQKYHYYKFPGGGIEAQEDPKIALIRETLEETGLSVIPASIREYGYVHRIQKGEPEGIFIQDNYYYFCETREGVGSTHLDDYEEAEGFTLAYVTPEEALQENQLKDHASADPLMIQRESRVMNLLVAEGYLDKKR</sequence>
<evidence type="ECO:0000313" key="4">
    <source>
        <dbReference type="EMBL" id="MDT2809505.1"/>
    </source>
</evidence>
<evidence type="ECO:0000313" key="5">
    <source>
        <dbReference type="Proteomes" id="UP001256711"/>
    </source>
</evidence>
<accession>A0AAW8TX58</accession>
<reference evidence="4" key="1">
    <citation type="submission" date="2023-03" db="EMBL/GenBank/DDBJ databases">
        <authorList>
            <person name="Shen W."/>
            <person name="Cai J."/>
        </authorList>
    </citation>
    <scope>NUCLEOTIDE SEQUENCE</scope>
    <source>
        <strain evidence="4">B226-2</strain>
    </source>
</reference>